<evidence type="ECO:0000313" key="1">
    <source>
        <dbReference type="EMBL" id="KIK55944.1"/>
    </source>
</evidence>
<gene>
    <name evidence="1" type="ORF">GYMLUDRAFT_830980</name>
</gene>
<reference evidence="1 2" key="1">
    <citation type="submission" date="2014-04" db="EMBL/GenBank/DDBJ databases">
        <title>Evolutionary Origins and Diversification of the Mycorrhizal Mutualists.</title>
        <authorList>
            <consortium name="DOE Joint Genome Institute"/>
            <consortium name="Mycorrhizal Genomics Consortium"/>
            <person name="Kohler A."/>
            <person name="Kuo A."/>
            <person name="Nagy L.G."/>
            <person name="Floudas D."/>
            <person name="Copeland A."/>
            <person name="Barry K.W."/>
            <person name="Cichocki N."/>
            <person name="Veneault-Fourrey C."/>
            <person name="LaButti K."/>
            <person name="Lindquist E.A."/>
            <person name="Lipzen A."/>
            <person name="Lundell T."/>
            <person name="Morin E."/>
            <person name="Murat C."/>
            <person name="Riley R."/>
            <person name="Ohm R."/>
            <person name="Sun H."/>
            <person name="Tunlid A."/>
            <person name="Henrissat B."/>
            <person name="Grigoriev I.V."/>
            <person name="Hibbett D.S."/>
            <person name="Martin F."/>
        </authorList>
    </citation>
    <scope>NUCLEOTIDE SEQUENCE [LARGE SCALE GENOMIC DNA]</scope>
    <source>
        <strain evidence="1 2">FD-317 M1</strain>
    </source>
</reference>
<sequence length="246" mass="28434">MLNHARNSTISHSDLNVVYGNQTIIQGYHRSRRGYEDEIDEDVQRKRHRQHSYLDDFKEVRRGDMIVLQRISSRLDTLNRLSASQANRITALRPSATSLSVKIEVVKLASKRREKKFMAITYAGDDAHEKWKSDLESFANVREANGWQLYAFTRSTSPSLIFHQELIPFNLAWMRASDAVQSYIHWRFVADSNALIIAKQRYCQSIYNSSVLHVQEIWIDPSNGTFCWGPPCHIYAGNSTIFPTCH</sequence>
<evidence type="ECO:0000313" key="2">
    <source>
        <dbReference type="Proteomes" id="UP000053593"/>
    </source>
</evidence>
<dbReference type="OrthoDB" id="3063557at2759"/>
<dbReference type="Proteomes" id="UP000053593">
    <property type="component" value="Unassembled WGS sequence"/>
</dbReference>
<dbReference type="HOGENOM" id="CLU_098724_0_0_1"/>
<organism evidence="1 2">
    <name type="scientific">Collybiopsis luxurians FD-317 M1</name>
    <dbReference type="NCBI Taxonomy" id="944289"/>
    <lineage>
        <taxon>Eukaryota</taxon>
        <taxon>Fungi</taxon>
        <taxon>Dikarya</taxon>
        <taxon>Basidiomycota</taxon>
        <taxon>Agaricomycotina</taxon>
        <taxon>Agaricomycetes</taxon>
        <taxon>Agaricomycetidae</taxon>
        <taxon>Agaricales</taxon>
        <taxon>Marasmiineae</taxon>
        <taxon>Omphalotaceae</taxon>
        <taxon>Collybiopsis</taxon>
        <taxon>Collybiopsis luxurians</taxon>
    </lineage>
</organism>
<dbReference type="EMBL" id="KN834802">
    <property type="protein sequence ID" value="KIK55944.1"/>
    <property type="molecule type" value="Genomic_DNA"/>
</dbReference>
<keyword evidence="2" id="KW-1185">Reference proteome</keyword>
<dbReference type="AlphaFoldDB" id="A0A0D0C0S1"/>
<name>A0A0D0C0S1_9AGAR</name>
<proteinExistence type="predicted"/>
<accession>A0A0D0C0S1</accession>
<protein>
    <submittedName>
        <fullName evidence="1">Uncharacterized protein</fullName>
    </submittedName>
</protein>